<keyword evidence="8" id="KW-1185">Reference proteome</keyword>
<dbReference type="AlphaFoldDB" id="A0A3B7R3Y3"/>
<reference evidence="7 8" key="1">
    <citation type="submission" date="2018-09" db="EMBL/GenBank/DDBJ databases">
        <title>Hymenobacter medium sp. nov., isolated from R2A medium.</title>
        <authorList>
            <person name="Yingchao G."/>
        </authorList>
    </citation>
    <scope>NUCLEOTIDE SEQUENCE [LARGE SCALE GENOMIC DNA]</scope>
    <source>
        <strain evidence="8">sh-6</strain>
    </source>
</reference>
<dbReference type="Proteomes" id="UP000262802">
    <property type="component" value="Chromosome"/>
</dbReference>
<dbReference type="EC" id="2.7.1.24" evidence="5 6"/>
<accession>A0A3B7R3Y3</accession>
<dbReference type="HAMAP" id="MF_00376">
    <property type="entry name" value="Dephospho_CoA_kinase"/>
    <property type="match status" value="1"/>
</dbReference>
<feature type="binding site" evidence="5">
    <location>
        <begin position="11"/>
        <end position="16"/>
    </location>
    <ligand>
        <name>ATP</name>
        <dbReference type="ChEBI" id="CHEBI:30616"/>
    </ligand>
</feature>
<comment type="catalytic activity">
    <reaction evidence="5">
        <text>3'-dephospho-CoA + ATP = ADP + CoA + H(+)</text>
        <dbReference type="Rhea" id="RHEA:18245"/>
        <dbReference type="ChEBI" id="CHEBI:15378"/>
        <dbReference type="ChEBI" id="CHEBI:30616"/>
        <dbReference type="ChEBI" id="CHEBI:57287"/>
        <dbReference type="ChEBI" id="CHEBI:57328"/>
        <dbReference type="ChEBI" id="CHEBI:456216"/>
        <dbReference type="EC" id="2.7.1.24"/>
    </reaction>
</comment>
<dbReference type="Gene3D" id="3.40.50.300">
    <property type="entry name" value="P-loop containing nucleotide triphosphate hydrolases"/>
    <property type="match status" value="1"/>
</dbReference>
<dbReference type="UniPathway" id="UPA00241">
    <property type="reaction ID" value="UER00356"/>
</dbReference>
<evidence type="ECO:0000256" key="2">
    <source>
        <dbReference type="ARBA" id="ARBA00022741"/>
    </source>
</evidence>
<evidence type="ECO:0000256" key="5">
    <source>
        <dbReference type="HAMAP-Rule" id="MF_00376"/>
    </source>
</evidence>
<dbReference type="CDD" id="cd02022">
    <property type="entry name" value="DPCK"/>
    <property type="match status" value="1"/>
</dbReference>
<dbReference type="PROSITE" id="PS51219">
    <property type="entry name" value="DPCK"/>
    <property type="match status" value="1"/>
</dbReference>
<dbReference type="OrthoDB" id="9812943at2"/>
<dbReference type="SUPFAM" id="SSF52540">
    <property type="entry name" value="P-loop containing nucleoside triphosphate hydrolases"/>
    <property type="match status" value="1"/>
</dbReference>
<evidence type="ECO:0000256" key="6">
    <source>
        <dbReference type="NCBIfam" id="TIGR00152"/>
    </source>
</evidence>
<dbReference type="Pfam" id="PF01121">
    <property type="entry name" value="CoaE"/>
    <property type="match status" value="1"/>
</dbReference>
<keyword evidence="4 5" id="KW-0173">Coenzyme A biosynthesis</keyword>
<evidence type="ECO:0000256" key="3">
    <source>
        <dbReference type="ARBA" id="ARBA00022840"/>
    </source>
</evidence>
<dbReference type="RefSeq" id="WP_119445602.1">
    <property type="nucleotide sequence ID" value="NZ_CP032317.1"/>
</dbReference>
<name>A0A3B7R3Y3_9BACT</name>
<keyword evidence="5 7" id="KW-0418">Kinase</keyword>
<dbReference type="KEGG" id="hyh:D3Y59_13985"/>
<evidence type="ECO:0000256" key="4">
    <source>
        <dbReference type="ARBA" id="ARBA00022993"/>
    </source>
</evidence>
<proteinExistence type="inferred from homology"/>
<keyword evidence="2 5" id="KW-0547">Nucleotide-binding</keyword>
<dbReference type="PANTHER" id="PTHR10695:SF46">
    <property type="entry name" value="BIFUNCTIONAL COENZYME A SYNTHASE-RELATED"/>
    <property type="match status" value="1"/>
</dbReference>
<evidence type="ECO:0000313" key="7">
    <source>
        <dbReference type="EMBL" id="AYA38050.1"/>
    </source>
</evidence>
<comment type="similarity">
    <text evidence="1 5">Belongs to the CoaE family.</text>
</comment>
<comment type="subcellular location">
    <subcellularLocation>
        <location evidence="5">Cytoplasm</location>
    </subcellularLocation>
</comment>
<dbReference type="GO" id="GO:0004140">
    <property type="term" value="F:dephospho-CoA kinase activity"/>
    <property type="evidence" value="ECO:0007669"/>
    <property type="project" value="UniProtKB-UniRule"/>
</dbReference>
<dbReference type="EMBL" id="CP032317">
    <property type="protein sequence ID" value="AYA38050.1"/>
    <property type="molecule type" value="Genomic_DNA"/>
</dbReference>
<protein>
    <recommendedName>
        <fullName evidence="5 6">Dephospho-CoA kinase</fullName>
        <ecNumber evidence="5 6">2.7.1.24</ecNumber>
    </recommendedName>
    <alternativeName>
        <fullName evidence="5">Dephosphocoenzyme A kinase</fullName>
    </alternativeName>
</protein>
<keyword evidence="5 7" id="KW-0808">Transferase</keyword>
<dbReference type="GO" id="GO:0005737">
    <property type="term" value="C:cytoplasm"/>
    <property type="evidence" value="ECO:0007669"/>
    <property type="project" value="UniProtKB-SubCell"/>
</dbReference>
<evidence type="ECO:0000313" key="8">
    <source>
        <dbReference type="Proteomes" id="UP000262802"/>
    </source>
</evidence>
<evidence type="ECO:0000256" key="1">
    <source>
        <dbReference type="ARBA" id="ARBA00009018"/>
    </source>
</evidence>
<sequence length="208" mass="22942">MLKVGITGGIGSGKSVVCRLFALLGVPVYDADTRAKWVMHHDAVLRNNLLVAFGPEVYAPTGELNRTYLAGLAFSNPEKLAHLNGLVHPRVGHDFAQWAAAQQQAGHPYILKEAALMFESGSWQQLDKVITVYAPQELRQQRVLRRDAHRTLADVTAIIGKQLSEEEKLQRADFVIYNNDDQLVLPQVLGLHQHLLSLATAPVAPATR</sequence>
<dbReference type="PANTHER" id="PTHR10695">
    <property type="entry name" value="DEPHOSPHO-COA KINASE-RELATED"/>
    <property type="match status" value="1"/>
</dbReference>
<dbReference type="NCBIfam" id="TIGR00152">
    <property type="entry name" value="dephospho-CoA kinase"/>
    <property type="match status" value="1"/>
</dbReference>
<dbReference type="GO" id="GO:0005524">
    <property type="term" value="F:ATP binding"/>
    <property type="evidence" value="ECO:0007669"/>
    <property type="project" value="UniProtKB-UniRule"/>
</dbReference>
<keyword evidence="3 5" id="KW-0067">ATP-binding</keyword>
<gene>
    <name evidence="5" type="primary">coaE</name>
    <name evidence="7" type="ORF">D3Y59_13985</name>
</gene>
<comment type="function">
    <text evidence="5">Catalyzes the phosphorylation of the 3'-hydroxyl group of dephosphocoenzyme A to form coenzyme A.</text>
</comment>
<organism evidence="7 8">
    <name type="scientific">Hymenobacter oligotrophus</name>
    <dbReference type="NCBI Taxonomy" id="2319843"/>
    <lineage>
        <taxon>Bacteria</taxon>
        <taxon>Pseudomonadati</taxon>
        <taxon>Bacteroidota</taxon>
        <taxon>Cytophagia</taxon>
        <taxon>Cytophagales</taxon>
        <taxon>Hymenobacteraceae</taxon>
        <taxon>Hymenobacter</taxon>
    </lineage>
</organism>
<dbReference type="InterPro" id="IPR027417">
    <property type="entry name" value="P-loop_NTPase"/>
</dbReference>
<dbReference type="GO" id="GO:0015937">
    <property type="term" value="P:coenzyme A biosynthetic process"/>
    <property type="evidence" value="ECO:0007669"/>
    <property type="project" value="UniProtKB-UniRule"/>
</dbReference>
<keyword evidence="5" id="KW-0963">Cytoplasm</keyword>
<dbReference type="InterPro" id="IPR001977">
    <property type="entry name" value="Depp_CoAkinase"/>
</dbReference>
<comment type="pathway">
    <text evidence="5">Cofactor biosynthesis; coenzyme A biosynthesis; CoA from (R)-pantothenate: step 5/5.</text>
</comment>